<evidence type="ECO:0000313" key="11">
    <source>
        <dbReference type="Proteomes" id="UP000261080"/>
    </source>
</evidence>
<dbReference type="Pfam" id="PF01555">
    <property type="entry name" value="N6_N4_Mtase"/>
    <property type="match status" value="1"/>
</dbReference>
<dbReference type="InterPro" id="IPR001091">
    <property type="entry name" value="RM_Methyltransferase"/>
</dbReference>
<evidence type="ECO:0000256" key="1">
    <source>
        <dbReference type="ARBA" id="ARBA00010203"/>
    </source>
</evidence>
<keyword evidence="5" id="KW-0680">Restriction system</keyword>
<dbReference type="GO" id="GO:0008170">
    <property type="term" value="F:N-methyltransferase activity"/>
    <property type="evidence" value="ECO:0007669"/>
    <property type="project" value="InterPro"/>
</dbReference>
<dbReference type="GeneID" id="97194150"/>
<protein>
    <recommendedName>
        <fullName evidence="8">Methyltransferase</fullName>
        <ecNumber evidence="8">2.1.1.-</ecNumber>
    </recommendedName>
</protein>
<evidence type="ECO:0000256" key="2">
    <source>
        <dbReference type="ARBA" id="ARBA00022603"/>
    </source>
</evidence>
<dbReference type="SUPFAM" id="SSF53335">
    <property type="entry name" value="S-adenosyl-L-methionine-dependent methyltransferases"/>
    <property type="match status" value="1"/>
</dbReference>
<dbReference type="EC" id="2.1.1.-" evidence="8"/>
<dbReference type="GO" id="GO:0015667">
    <property type="term" value="F:site-specific DNA-methyltransferase (cytosine-N4-specific) activity"/>
    <property type="evidence" value="ECO:0007669"/>
    <property type="project" value="UniProtKB-EC"/>
</dbReference>
<dbReference type="AlphaFoldDB" id="A0A3E3K3T4"/>
<dbReference type="GO" id="GO:0003677">
    <property type="term" value="F:DNA binding"/>
    <property type="evidence" value="ECO:0007669"/>
    <property type="project" value="UniProtKB-KW"/>
</dbReference>
<gene>
    <name evidence="10" type="ORF">DW016_03365</name>
</gene>
<dbReference type="InterPro" id="IPR002941">
    <property type="entry name" value="DNA_methylase_N4/N6"/>
</dbReference>
<accession>A0A3E3K3T4</accession>
<dbReference type="PRINTS" id="PR00508">
    <property type="entry name" value="S21N4MTFRASE"/>
</dbReference>
<comment type="similarity">
    <text evidence="1">Belongs to the N(4)/N(6)-methyltransferase family. N(4) subfamily.</text>
</comment>
<comment type="caution">
    <text evidence="10">The sequence shown here is derived from an EMBL/GenBank/DDBJ whole genome shotgun (WGS) entry which is preliminary data.</text>
</comment>
<dbReference type="RefSeq" id="WP_024733769.1">
    <property type="nucleotide sequence ID" value="NZ_BAABYU010000001.1"/>
</dbReference>
<evidence type="ECO:0000259" key="9">
    <source>
        <dbReference type="Pfam" id="PF01555"/>
    </source>
</evidence>
<keyword evidence="2 10" id="KW-0489">Methyltransferase</keyword>
<keyword evidence="11" id="KW-1185">Reference proteome</keyword>
<dbReference type="InterPro" id="IPR029063">
    <property type="entry name" value="SAM-dependent_MTases_sf"/>
</dbReference>
<dbReference type="GO" id="GO:0032259">
    <property type="term" value="P:methylation"/>
    <property type="evidence" value="ECO:0007669"/>
    <property type="project" value="UniProtKB-KW"/>
</dbReference>
<evidence type="ECO:0000313" key="10">
    <source>
        <dbReference type="EMBL" id="RGE88594.1"/>
    </source>
</evidence>
<name>A0A3E3K3T4_9FIRM</name>
<organism evidence="10 11">
    <name type="scientific">Sellimonas intestinalis</name>
    <dbReference type="NCBI Taxonomy" id="1653434"/>
    <lineage>
        <taxon>Bacteria</taxon>
        <taxon>Bacillati</taxon>
        <taxon>Bacillota</taxon>
        <taxon>Clostridia</taxon>
        <taxon>Lachnospirales</taxon>
        <taxon>Lachnospiraceae</taxon>
        <taxon>Sellimonas</taxon>
    </lineage>
</organism>
<sequence length="313" mass="35604">MAGYSTKLGKCIQGDSLEILHTLSNNSIDLIITSPPFSLQRHKSYGEVAQNEYVDWLLQFGSIAHSKLKDTGSFVIDIGGAYQKGQPIKALYPFRFMIRMCDELGYKLAQDFYWHNPSALPTPIEWVNKRKIRCKTSVNTVWWFSKTNSPKSNIKNVLVPYSSRMKNLIERPQDFVKQEGTVRPSGHVMGMKSWAKNNGGAIPSNLLQISNSESNSQYLRYCKIIGIKGHPARFPLKLPEFFIKMLTDENDLVVDIFSGSNTTGQASECLGRKWLSIDFNLEYVASSVFRFADNVEMANQYFNEIMDKQDLLI</sequence>
<dbReference type="OrthoDB" id="9773571at2"/>
<dbReference type="EMBL" id="QVLX01000002">
    <property type="protein sequence ID" value="RGE88594.1"/>
    <property type="molecule type" value="Genomic_DNA"/>
</dbReference>
<comment type="catalytic activity">
    <reaction evidence="7">
        <text>a 2'-deoxycytidine in DNA + S-adenosyl-L-methionine = an N(4)-methyl-2'-deoxycytidine in DNA + S-adenosyl-L-homocysteine + H(+)</text>
        <dbReference type="Rhea" id="RHEA:16857"/>
        <dbReference type="Rhea" id="RHEA-COMP:11369"/>
        <dbReference type="Rhea" id="RHEA-COMP:13674"/>
        <dbReference type="ChEBI" id="CHEBI:15378"/>
        <dbReference type="ChEBI" id="CHEBI:57856"/>
        <dbReference type="ChEBI" id="CHEBI:59789"/>
        <dbReference type="ChEBI" id="CHEBI:85452"/>
        <dbReference type="ChEBI" id="CHEBI:137933"/>
        <dbReference type="EC" id="2.1.1.113"/>
    </reaction>
</comment>
<keyword evidence="4" id="KW-0949">S-adenosyl-L-methionine</keyword>
<dbReference type="PROSITE" id="PS00093">
    <property type="entry name" value="N4_MTASE"/>
    <property type="match status" value="1"/>
</dbReference>
<dbReference type="Proteomes" id="UP000261080">
    <property type="component" value="Unassembled WGS sequence"/>
</dbReference>
<evidence type="ECO:0000256" key="3">
    <source>
        <dbReference type="ARBA" id="ARBA00022679"/>
    </source>
</evidence>
<dbReference type="Gene3D" id="3.40.50.150">
    <property type="entry name" value="Vaccinia Virus protein VP39"/>
    <property type="match status" value="2"/>
</dbReference>
<dbReference type="GO" id="GO:0009307">
    <property type="term" value="P:DNA restriction-modification system"/>
    <property type="evidence" value="ECO:0007669"/>
    <property type="project" value="UniProtKB-KW"/>
</dbReference>
<reference evidence="10 11" key="1">
    <citation type="submission" date="2018-08" db="EMBL/GenBank/DDBJ databases">
        <title>A genome reference for cultivated species of the human gut microbiota.</title>
        <authorList>
            <person name="Zou Y."/>
            <person name="Xue W."/>
            <person name="Luo G."/>
        </authorList>
    </citation>
    <scope>NUCLEOTIDE SEQUENCE [LARGE SCALE GENOMIC DNA]</scope>
    <source>
        <strain evidence="10 11">AF37-2AT</strain>
    </source>
</reference>
<feature type="domain" description="DNA methylase N-4/N-6" evidence="9">
    <location>
        <begin position="28"/>
        <end position="286"/>
    </location>
</feature>
<dbReference type="InterPro" id="IPR017985">
    <property type="entry name" value="MeTrfase_CN4_CS"/>
</dbReference>
<evidence type="ECO:0000256" key="6">
    <source>
        <dbReference type="ARBA" id="ARBA00023125"/>
    </source>
</evidence>
<evidence type="ECO:0000256" key="4">
    <source>
        <dbReference type="ARBA" id="ARBA00022691"/>
    </source>
</evidence>
<evidence type="ECO:0000256" key="7">
    <source>
        <dbReference type="ARBA" id="ARBA00049120"/>
    </source>
</evidence>
<proteinExistence type="inferred from homology"/>
<keyword evidence="6" id="KW-0238">DNA-binding</keyword>
<keyword evidence="3 10" id="KW-0808">Transferase</keyword>
<evidence type="ECO:0000256" key="5">
    <source>
        <dbReference type="ARBA" id="ARBA00022747"/>
    </source>
</evidence>
<evidence type="ECO:0000256" key="8">
    <source>
        <dbReference type="RuleBase" id="RU362026"/>
    </source>
</evidence>